<dbReference type="EMBL" id="JACIEP010000008">
    <property type="protein sequence ID" value="MBB4036736.1"/>
    <property type="molecule type" value="Genomic_DNA"/>
</dbReference>
<dbReference type="RefSeq" id="WP_183307618.1">
    <property type="nucleotide sequence ID" value="NZ_JACIEP010000008.1"/>
</dbReference>
<dbReference type="SUPFAM" id="SSF52402">
    <property type="entry name" value="Adenine nucleotide alpha hydrolases-like"/>
    <property type="match status" value="1"/>
</dbReference>
<dbReference type="InterPro" id="IPR002761">
    <property type="entry name" value="Diphthami_syn_dom"/>
</dbReference>
<feature type="domain" description="Diphthamide synthase" evidence="1">
    <location>
        <begin position="4"/>
        <end position="198"/>
    </location>
</feature>
<dbReference type="Gene3D" id="3.90.1490.10">
    <property type="entry name" value="putative n-type atp pyrophosphatase, domain 2"/>
    <property type="match status" value="1"/>
</dbReference>
<comment type="caution">
    <text evidence="2">The sequence shown here is derived from an EMBL/GenBank/DDBJ whole genome shotgun (WGS) entry which is preliminary data.</text>
</comment>
<dbReference type="NCBIfam" id="TIGR00290">
    <property type="entry name" value="MJ0570_dom"/>
    <property type="match status" value="1"/>
</dbReference>
<protein>
    <submittedName>
        <fullName evidence="2">Uncharacterized protein (TIGR00290 family)</fullName>
    </submittedName>
</protein>
<evidence type="ECO:0000259" key="1">
    <source>
        <dbReference type="Pfam" id="PF01902"/>
    </source>
</evidence>
<sequence>MKNKAVFNWSGGKDSALALHKVLNEQEYEVIALLTTINRDSRRSTMHAIPESLLQKQADSIGIPLYIVDLTPQGNMSDYESEMQKAVSYFKELGVNHFIFGDIFLHDVKSYREKQLKPYGITVVEPLWDKGPAGIMDEFLASGLKTVIVTTMADILDSFFIGRHVDKDLISELPTDMDICGENGEYHTFCYDGDIFSYSVPYSLGRPEKKTYLFTLDDGTIKEYSYWFANLNDLT</sequence>
<dbReference type="Proteomes" id="UP000555103">
    <property type="component" value="Unassembled WGS sequence"/>
</dbReference>
<evidence type="ECO:0000313" key="2">
    <source>
        <dbReference type="EMBL" id="MBB4036736.1"/>
    </source>
</evidence>
<dbReference type="Gene3D" id="3.40.50.620">
    <property type="entry name" value="HUPs"/>
    <property type="match status" value="1"/>
</dbReference>
<dbReference type="AlphaFoldDB" id="A0A840CMW2"/>
<name>A0A840CMW2_9BACT</name>
<reference evidence="2 3" key="1">
    <citation type="submission" date="2020-08" db="EMBL/GenBank/DDBJ databases">
        <title>Genomic Encyclopedia of Type Strains, Phase IV (KMG-IV): sequencing the most valuable type-strain genomes for metagenomic binning, comparative biology and taxonomic classification.</title>
        <authorList>
            <person name="Goeker M."/>
        </authorList>
    </citation>
    <scope>NUCLEOTIDE SEQUENCE [LARGE SCALE GENOMIC DNA]</scope>
    <source>
        <strain evidence="2 3">DSM 104969</strain>
    </source>
</reference>
<accession>A0A840CMW2</accession>
<proteinExistence type="predicted"/>
<organism evidence="2 3">
    <name type="scientific">Dysgonomonas hofstadii</name>
    <dbReference type="NCBI Taxonomy" id="637886"/>
    <lineage>
        <taxon>Bacteria</taxon>
        <taxon>Pseudomonadati</taxon>
        <taxon>Bacteroidota</taxon>
        <taxon>Bacteroidia</taxon>
        <taxon>Bacteroidales</taxon>
        <taxon>Dysgonomonadaceae</taxon>
        <taxon>Dysgonomonas</taxon>
    </lineage>
</organism>
<evidence type="ECO:0000313" key="3">
    <source>
        <dbReference type="Proteomes" id="UP000555103"/>
    </source>
</evidence>
<dbReference type="InterPro" id="IPR014729">
    <property type="entry name" value="Rossmann-like_a/b/a_fold"/>
</dbReference>
<gene>
    <name evidence="2" type="ORF">GGR21_002642</name>
</gene>
<keyword evidence="3" id="KW-1185">Reference proteome</keyword>
<dbReference type="Pfam" id="PF01902">
    <property type="entry name" value="Diphthami_syn_2"/>
    <property type="match status" value="1"/>
</dbReference>